<dbReference type="GO" id="GO:0006406">
    <property type="term" value="P:mRNA export from nucleus"/>
    <property type="evidence" value="ECO:0007669"/>
    <property type="project" value="UniProtKB-UniRule"/>
</dbReference>
<dbReference type="GO" id="GO:0006325">
    <property type="term" value="P:chromatin organization"/>
    <property type="evidence" value="ECO:0007669"/>
    <property type="project" value="UniProtKB-KW"/>
</dbReference>
<keyword evidence="9 11" id="KW-0804">Transcription</keyword>
<organism evidence="13 14">
    <name type="scientific">Tigriopus californicus</name>
    <name type="common">Marine copepod</name>
    <dbReference type="NCBI Taxonomy" id="6832"/>
    <lineage>
        <taxon>Eukaryota</taxon>
        <taxon>Metazoa</taxon>
        <taxon>Ecdysozoa</taxon>
        <taxon>Arthropoda</taxon>
        <taxon>Crustacea</taxon>
        <taxon>Multicrustacea</taxon>
        <taxon>Hexanauplia</taxon>
        <taxon>Copepoda</taxon>
        <taxon>Harpacticoida</taxon>
        <taxon>Harpacticidae</taxon>
        <taxon>Tigriopus</taxon>
    </lineage>
</organism>
<dbReference type="AlphaFoldDB" id="A0A553PJQ6"/>
<feature type="region of interest" description="Disordered" evidence="12">
    <location>
        <begin position="1"/>
        <end position="21"/>
    </location>
</feature>
<evidence type="ECO:0000256" key="5">
    <source>
        <dbReference type="ARBA" id="ARBA00022927"/>
    </source>
</evidence>
<comment type="subunit">
    <text evidence="11">Component of the nuclear pore complex (NPC)-associated TREX-2 complex (transcription and export complex 2). Component of the SAGA transcription coactivator-HAT complex. Within the SAGA complex, participates to a subcomplex of SAGA called the DUB module (deubiquitination module).</text>
</comment>
<keyword evidence="10 11" id="KW-0539">Nucleus</keyword>
<dbReference type="Gene3D" id="1.10.246.140">
    <property type="match status" value="1"/>
</dbReference>
<name>A0A553PJQ6_TIGCA</name>
<keyword evidence="3 11" id="KW-0509">mRNA transport</keyword>
<keyword evidence="7 11" id="KW-0805">Transcription regulation</keyword>
<feature type="compositionally biased region" description="Low complexity" evidence="12">
    <location>
        <begin position="1"/>
        <end position="16"/>
    </location>
</feature>
<dbReference type="HAMAP" id="MF_03046">
    <property type="entry name" value="ENY2_Sus1"/>
    <property type="match status" value="1"/>
</dbReference>
<evidence type="ECO:0000313" key="13">
    <source>
        <dbReference type="EMBL" id="TRY77903.1"/>
    </source>
</evidence>
<dbReference type="InterPro" id="IPR038212">
    <property type="entry name" value="TF_EnY2_sf"/>
</dbReference>
<proteinExistence type="inferred from homology"/>
<dbReference type="EMBL" id="VCGU01000003">
    <property type="protein sequence ID" value="TRY77903.1"/>
    <property type="molecule type" value="Genomic_DNA"/>
</dbReference>
<dbReference type="GO" id="GO:0071819">
    <property type="term" value="C:DUBm complex"/>
    <property type="evidence" value="ECO:0007669"/>
    <property type="project" value="UniProtKB-UniRule"/>
</dbReference>
<evidence type="ECO:0000256" key="1">
    <source>
        <dbReference type="ARBA" id="ARBA00004642"/>
    </source>
</evidence>
<sequence>MSAAASSSTPGSSSSSGHAEVKSLLHQRLIESGEKERLKEHLKTRLVECGWRDQLKLSAKEIIRQKGLEHVKLDELIAEITPKGRATVPDAVKRELLARIKDFLAQQENI</sequence>
<evidence type="ECO:0000256" key="12">
    <source>
        <dbReference type="SAM" id="MobiDB-lite"/>
    </source>
</evidence>
<evidence type="ECO:0000256" key="4">
    <source>
        <dbReference type="ARBA" id="ARBA00022853"/>
    </source>
</evidence>
<evidence type="ECO:0000256" key="6">
    <source>
        <dbReference type="ARBA" id="ARBA00023010"/>
    </source>
</evidence>
<evidence type="ECO:0000256" key="2">
    <source>
        <dbReference type="ARBA" id="ARBA00022448"/>
    </source>
</evidence>
<evidence type="ECO:0000256" key="10">
    <source>
        <dbReference type="ARBA" id="ARBA00023242"/>
    </source>
</evidence>
<evidence type="ECO:0000256" key="3">
    <source>
        <dbReference type="ARBA" id="ARBA00022816"/>
    </source>
</evidence>
<dbReference type="OMA" id="RLMCRNI"/>
<comment type="subcellular location">
    <subcellularLocation>
        <location evidence="1 11">Nucleus</location>
        <location evidence="1 11">Nucleoplasm</location>
    </subcellularLocation>
</comment>
<dbReference type="GO" id="GO:0005654">
    <property type="term" value="C:nucleoplasm"/>
    <property type="evidence" value="ECO:0007669"/>
    <property type="project" value="UniProtKB-SubCell"/>
</dbReference>
<evidence type="ECO:0000256" key="7">
    <source>
        <dbReference type="ARBA" id="ARBA00023015"/>
    </source>
</evidence>
<dbReference type="GO" id="GO:0015031">
    <property type="term" value="P:protein transport"/>
    <property type="evidence" value="ECO:0007669"/>
    <property type="project" value="UniProtKB-KW"/>
</dbReference>
<dbReference type="FunFam" id="1.10.246.140:FF:000001">
    <property type="entry name" value="Transcription and mRNA export factor ENY2"/>
    <property type="match status" value="1"/>
</dbReference>
<keyword evidence="6 11" id="KW-0811">Translocation</keyword>
<accession>A0A553PJQ6</accession>
<keyword evidence="2 11" id="KW-0813">Transport</keyword>
<comment type="caution">
    <text evidence="13">The sequence shown here is derived from an EMBL/GenBank/DDBJ whole genome shotgun (WGS) entry which is preliminary data.</text>
</comment>
<reference evidence="13 14" key="1">
    <citation type="journal article" date="2018" name="Nat. Ecol. Evol.">
        <title>Genomic signatures of mitonuclear coevolution across populations of Tigriopus californicus.</title>
        <authorList>
            <person name="Barreto F.S."/>
            <person name="Watson E.T."/>
            <person name="Lima T.G."/>
            <person name="Willett C.S."/>
            <person name="Edmands S."/>
            <person name="Li W."/>
            <person name="Burton R.S."/>
        </authorList>
    </citation>
    <scope>NUCLEOTIDE SEQUENCE [LARGE SCALE GENOMIC DNA]</scope>
    <source>
        <strain evidence="13 14">San Diego</strain>
    </source>
</reference>
<dbReference type="PANTHER" id="PTHR12514">
    <property type="entry name" value="ENHANCER OF YELLOW 2 TRANSCRIPTION FACTOR"/>
    <property type="match status" value="1"/>
</dbReference>
<keyword evidence="5 11" id="KW-0653">Protein transport</keyword>
<dbReference type="Pfam" id="PF10163">
    <property type="entry name" value="EnY2"/>
    <property type="match status" value="1"/>
</dbReference>
<dbReference type="GO" id="GO:0006368">
    <property type="term" value="P:transcription elongation by RNA polymerase II"/>
    <property type="evidence" value="ECO:0007669"/>
    <property type="project" value="UniProtKB-UniRule"/>
</dbReference>
<keyword evidence="4 11" id="KW-0156">Chromatin regulator</keyword>
<comment type="similarity">
    <text evidence="11">Belongs to the ENY2 family.</text>
</comment>
<dbReference type="Proteomes" id="UP000318571">
    <property type="component" value="Chromosome 11"/>
</dbReference>
<protein>
    <recommendedName>
        <fullName evidence="11">Transcription and mRNA export factor ENY2</fullName>
    </recommendedName>
    <alternativeName>
        <fullName evidence="11">Enhancer of yellow 2 transcription factor homolog</fullName>
    </alternativeName>
</protein>
<dbReference type="GO" id="GO:0000124">
    <property type="term" value="C:SAGA complex"/>
    <property type="evidence" value="ECO:0007669"/>
    <property type="project" value="UniProtKB-UniRule"/>
</dbReference>
<dbReference type="GO" id="GO:0003713">
    <property type="term" value="F:transcription coactivator activity"/>
    <property type="evidence" value="ECO:0007669"/>
    <property type="project" value="UniProtKB-UniRule"/>
</dbReference>
<evidence type="ECO:0000256" key="11">
    <source>
        <dbReference type="HAMAP-Rule" id="MF_03046"/>
    </source>
</evidence>
<dbReference type="GO" id="GO:0070390">
    <property type="term" value="C:transcription export complex 2"/>
    <property type="evidence" value="ECO:0007669"/>
    <property type="project" value="UniProtKB-UniRule"/>
</dbReference>
<dbReference type="OrthoDB" id="6221744at2759"/>
<evidence type="ECO:0000256" key="8">
    <source>
        <dbReference type="ARBA" id="ARBA00023159"/>
    </source>
</evidence>
<keyword evidence="8 11" id="KW-0010">Activator</keyword>
<dbReference type="GO" id="GO:0005643">
    <property type="term" value="C:nuclear pore"/>
    <property type="evidence" value="ECO:0007669"/>
    <property type="project" value="UniProtKB-UniRule"/>
</dbReference>
<keyword evidence="14" id="KW-1185">Reference proteome</keyword>
<comment type="function">
    <text evidence="11">Involved in mRNA export coupled transcription activation by association with both the TREX-2 and the SAGA complexes. The transcription regulatory histone acetylation (HAT) complex SAGA is a multiprotein complex that activates transcription by remodeling chromatin and mediating histone acetylation and deubiquitination. Within the SAGA complex, participates to a subcomplex that specifically deubiquitinates histones. The SAGA complex is recruited to specific gene promoters by activators, where it is required for transcription. The TREX-2 complex functions in docking export-competent ribonucleoprotein particles (mRNPs) to the nuclear entrance of the nuclear pore complex (nuclear basket). TREX-2 participates in mRNA export and accurate chromatin positioning in the nucleus by tethering genes to the nuclear periphery.</text>
</comment>
<dbReference type="InterPro" id="IPR018783">
    <property type="entry name" value="TF_ENY2"/>
</dbReference>
<gene>
    <name evidence="13" type="ORF">TCAL_08114</name>
</gene>
<dbReference type="STRING" id="6832.A0A553PJQ6"/>
<evidence type="ECO:0000256" key="9">
    <source>
        <dbReference type="ARBA" id="ARBA00023163"/>
    </source>
</evidence>
<evidence type="ECO:0000313" key="14">
    <source>
        <dbReference type="Proteomes" id="UP000318571"/>
    </source>
</evidence>